<name>A0A0F9RDE9_9ZZZZ</name>
<proteinExistence type="predicted"/>
<sequence length="260" mass="30966">MIRFTEKPKGLIKYRNKFLILASRLCSLLPKFSILQDNWKNMIILDACRYDSFKKANSIKGKLQKIYSVAPHTVIFCHKTFTKEKYDDIVCISTNPHVDEEIGHKFHDIIPVWKTAWNDEYGTVLPKDVIKYVILARVKYPNKRLLIWFIQPHYPYLYHKLNPMGFVSGGQSYDFFTYFQFFFYTHLSEEELKKQYMKNLIIVLETCERLLEILNGKTVITSDHAECLGDYFPFTRIKIYGHYKNIRTPKMHEVPYFICD</sequence>
<comment type="caution">
    <text evidence="1">The sequence shown here is derived from an EMBL/GenBank/DDBJ whole genome shotgun (WGS) entry which is preliminary data.</text>
</comment>
<dbReference type="EMBL" id="LAZR01003729">
    <property type="protein sequence ID" value="KKN15268.1"/>
    <property type="molecule type" value="Genomic_DNA"/>
</dbReference>
<organism evidence="1">
    <name type="scientific">marine sediment metagenome</name>
    <dbReference type="NCBI Taxonomy" id="412755"/>
    <lineage>
        <taxon>unclassified sequences</taxon>
        <taxon>metagenomes</taxon>
        <taxon>ecological metagenomes</taxon>
    </lineage>
</organism>
<evidence type="ECO:0008006" key="2">
    <source>
        <dbReference type="Google" id="ProtNLM"/>
    </source>
</evidence>
<evidence type="ECO:0000313" key="1">
    <source>
        <dbReference type="EMBL" id="KKN15268.1"/>
    </source>
</evidence>
<accession>A0A0F9RDE9</accession>
<reference evidence="1" key="1">
    <citation type="journal article" date="2015" name="Nature">
        <title>Complex archaea that bridge the gap between prokaryotes and eukaryotes.</title>
        <authorList>
            <person name="Spang A."/>
            <person name="Saw J.H."/>
            <person name="Jorgensen S.L."/>
            <person name="Zaremba-Niedzwiedzka K."/>
            <person name="Martijn J."/>
            <person name="Lind A.E."/>
            <person name="van Eijk R."/>
            <person name="Schleper C."/>
            <person name="Guy L."/>
            <person name="Ettema T.J."/>
        </authorList>
    </citation>
    <scope>NUCLEOTIDE SEQUENCE</scope>
</reference>
<gene>
    <name evidence="1" type="ORF">LCGC14_0987870</name>
</gene>
<protein>
    <recommendedName>
        <fullName evidence="2">Sulfatase N-terminal domain-containing protein</fullName>
    </recommendedName>
</protein>
<dbReference type="AlphaFoldDB" id="A0A0F9RDE9"/>